<dbReference type="InterPro" id="IPR013783">
    <property type="entry name" value="Ig-like_fold"/>
</dbReference>
<organism evidence="4">
    <name type="scientific">Esox lucius</name>
    <name type="common">Northern pike</name>
    <dbReference type="NCBI Taxonomy" id="8010"/>
    <lineage>
        <taxon>Eukaryota</taxon>
        <taxon>Metazoa</taxon>
        <taxon>Chordata</taxon>
        <taxon>Craniata</taxon>
        <taxon>Vertebrata</taxon>
        <taxon>Euteleostomi</taxon>
        <taxon>Actinopterygii</taxon>
        <taxon>Neopterygii</taxon>
        <taxon>Teleostei</taxon>
        <taxon>Protacanthopterygii</taxon>
        <taxon>Esociformes</taxon>
        <taxon>Esocidae</taxon>
        <taxon>Esox</taxon>
    </lineage>
</organism>
<accession>C1BZC3</accession>
<dbReference type="GO" id="GO:0019815">
    <property type="term" value="C:B cell receptor complex"/>
    <property type="evidence" value="ECO:0007669"/>
    <property type="project" value="TreeGrafter"/>
</dbReference>
<dbReference type="Pfam" id="PF07686">
    <property type="entry name" value="V-set"/>
    <property type="match status" value="1"/>
</dbReference>
<reference evidence="4" key="1">
    <citation type="journal article" date="2010" name="BMC Genomics">
        <title>Salmo salar and Esox lucius full-length cDNA sequences reveal changes in evolutionary pressures on a post-tetraploidization genome.</title>
        <authorList>
            <person name="Leong J.S."/>
            <person name="Jantzen S.G."/>
            <person name="von Schalburg K.R."/>
            <person name="Cooper G.A."/>
            <person name="Messmer A.M."/>
            <person name="Liao N.Y."/>
            <person name="Munro S."/>
            <person name="Moore R."/>
            <person name="Holt R.A."/>
            <person name="Jones S.J."/>
            <person name="Davidson W.S."/>
            <person name="Koop B.F."/>
        </authorList>
    </citation>
    <scope>NUCLEOTIDE SEQUENCE</scope>
    <source>
        <tissue evidence="4">Head kidney</tissue>
    </source>
</reference>
<name>C1BZC3_ESOLU</name>
<dbReference type="InterPro" id="IPR036179">
    <property type="entry name" value="Ig-like_dom_sf"/>
</dbReference>
<dbReference type="InterPro" id="IPR013106">
    <property type="entry name" value="Ig_V-set"/>
</dbReference>
<keyword evidence="1" id="KW-0393">Immunoglobulin domain</keyword>
<keyword evidence="2" id="KW-0732">Signal</keyword>
<feature type="domain" description="Immunoglobulin" evidence="3">
    <location>
        <begin position="31"/>
        <end position="127"/>
    </location>
</feature>
<dbReference type="GeneID" id="105024274"/>
<dbReference type="RefSeq" id="NP_001297787.1">
    <property type="nucleotide sequence ID" value="NM_001310858.1"/>
</dbReference>
<dbReference type="EMBL" id="BT079952">
    <property type="protein sequence ID" value="ACO14376.1"/>
    <property type="molecule type" value="mRNA"/>
</dbReference>
<feature type="chain" id="PRO_5002907703" evidence="2">
    <location>
        <begin position="20"/>
        <end position="229"/>
    </location>
</feature>
<dbReference type="GO" id="GO:0030183">
    <property type="term" value="P:B cell differentiation"/>
    <property type="evidence" value="ECO:0007669"/>
    <property type="project" value="TreeGrafter"/>
</dbReference>
<dbReference type="PANTHER" id="PTHR14334:SF1">
    <property type="entry name" value="B-CELL ANTIGEN RECEPTOR COMPLEX-ASSOCIATED PROTEIN ALPHA CHAIN"/>
    <property type="match status" value="1"/>
</dbReference>
<proteinExistence type="evidence at transcript level"/>
<evidence type="ECO:0000313" key="4">
    <source>
        <dbReference type="EMBL" id="ACO14376.1"/>
    </source>
</evidence>
<dbReference type="Gene3D" id="2.60.40.10">
    <property type="entry name" value="Immunoglobulins"/>
    <property type="match status" value="1"/>
</dbReference>
<dbReference type="SMART" id="SM00409">
    <property type="entry name" value="IG"/>
    <property type="match status" value="1"/>
</dbReference>
<dbReference type="PANTHER" id="PTHR14334">
    <property type="entry name" value="B-CELL ANTIGEN RECEPTOR COMPLEX-ASSOCIATED PROTEIN"/>
    <property type="match status" value="1"/>
</dbReference>
<gene>
    <name evidence="4" type="primary">CD79A</name>
</gene>
<dbReference type="GO" id="GO:0050853">
    <property type="term" value="P:B cell receptor signaling pathway"/>
    <property type="evidence" value="ECO:0007669"/>
    <property type="project" value="TreeGrafter"/>
</dbReference>
<sequence>MEALTILFLCFCAVGATNGSSKIKVELEGDRPFLRVALSLDAYLKCCYKATDVSLDVSWVVTPPNKNRKDSKTMNVTVNNSTANGVMCHSLILQNVNMIDTGFYQCVLNGSYLKEAVWTHGTYLQVYRKVAKTLDISEGAKNSILTAEGVFLMLGVIFPGCMMLCKSNKSIEQKNRKLKEENIYEGLNLEECCSAYDQVQRSLVHEPYQDVGNMIPEGEEEEEIQLENP</sequence>
<evidence type="ECO:0000259" key="3">
    <source>
        <dbReference type="SMART" id="SM00409"/>
    </source>
</evidence>
<reference evidence="4" key="2">
    <citation type="submission" date="2010-07" db="EMBL/GenBank/DDBJ databases">
        <title>Esox lucius ESTs and full-length cDNAs.</title>
        <authorList>
            <consortium name="cGRASP (B.F. Koop &amp; W.S. Davidson)"/>
            <person name="Leong J."/>
            <person name="Jantzen S."/>
            <person name="Cooper G."/>
            <person name="Davidson W.S."/>
            <person name="Koop B.F."/>
        </authorList>
    </citation>
    <scope>NUCLEOTIDE SEQUENCE</scope>
    <source>
        <tissue evidence="4">Head kidney</tissue>
    </source>
</reference>
<dbReference type="AlphaFoldDB" id="C1BZC3"/>
<dbReference type="SUPFAM" id="SSF48726">
    <property type="entry name" value="Immunoglobulin"/>
    <property type="match status" value="1"/>
</dbReference>
<dbReference type="CTD" id="973"/>
<dbReference type="GO" id="GO:0009897">
    <property type="term" value="C:external side of plasma membrane"/>
    <property type="evidence" value="ECO:0007669"/>
    <property type="project" value="TreeGrafter"/>
</dbReference>
<keyword evidence="4" id="KW-0675">Receptor</keyword>
<dbReference type="InterPro" id="IPR003599">
    <property type="entry name" value="Ig_sub"/>
</dbReference>
<evidence type="ECO:0000256" key="1">
    <source>
        <dbReference type="ARBA" id="ARBA00023319"/>
    </source>
</evidence>
<dbReference type="OrthoDB" id="8915525at2759"/>
<dbReference type="KEGG" id="els:105024274"/>
<protein>
    <submittedName>
        <fullName evidence="4">B-cell antigen receptor complex-associated protein alpha-chain</fullName>
    </submittedName>
</protein>
<evidence type="ECO:0000256" key="2">
    <source>
        <dbReference type="SAM" id="SignalP"/>
    </source>
</evidence>
<feature type="signal peptide" evidence="2">
    <location>
        <begin position="1"/>
        <end position="19"/>
    </location>
</feature>